<evidence type="ECO:0000256" key="9">
    <source>
        <dbReference type="SAM" id="SignalP"/>
    </source>
</evidence>
<dbReference type="Pfam" id="PF00082">
    <property type="entry name" value="Peptidase_S8"/>
    <property type="match status" value="1"/>
</dbReference>
<keyword evidence="3 9" id="KW-0732">Signal</keyword>
<keyword evidence="12" id="KW-1185">Reference proteome</keyword>
<dbReference type="GeneID" id="54778763"/>
<dbReference type="PANTHER" id="PTHR42884">
    <property type="entry name" value="PROPROTEIN CONVERTASE SUBTILISIN/KEXIN-RELATED"/>
    <property type="match status" value="1"/>
</dbReference>
<keyword evidence="4 8" id="KW-0378">Hydrolase</keyword>
<dbReference type="OrthoDB" id="300641at2759"/>
<dbReference type="EMBL" id="SWFT01000005">
    <property type="protein sequence ID" value="KAA8908567.1"/>
    <property type="molecule type" value="Genomic_DNA"/>
</dbReference>
<feature type="signal peptide" evidence="9">
    <location>
        <begin position="1"/>
        <end position="15"/>
    </location>
</feature>
<comment type="similarity">
    <text evidence="1">Belongs to the peptidase S8 family. Furin subfamily.</text>
</comment>
<dbReference type="PRINTS" id="PR00723">
    <property type="entry name" value="SUBTILISIN"/>
</dbReference>
<protein>
    <recommendedName>
        <fullName evidence="10">P/Homo B domain-containing protein</fullName>
    </recommendedName>
</protein>
<evidence type="ECO:0000256" key="4">
    <source>
        <dbReference type="ARBA" id="ARBA00022801"/>
    </source>
</evidence>
<name>A0A642UZR2_DIURU</name>
<accession>A0A642UZR2</accession>
<dbReference type="InterPro" id="IPR023828">
    <property type="entry name" value="Peptidase_S8_Ser-AS"/>
</dbReference>
<comment type="caution">
    <text evidence="11">The sequence shown here is derived from an EMBL/GenBank/DDBJ whole genome shotgun (WGS) entry which is preliminary data.</text>
</comment>
<dbReference type="PROSITE" id="PS00138">
    <property type="entry name" value="SUBTILASE_SER"/>
    <property type="match status" value="1"/>
</dbReference>
<dbReference type="InterPro" id="IPR008979">
    <property type="entry name" value="Galactose-bd-like_sf"/>
</dbReference>
<dbReference type="Gene3D" id="2.60.120.260">
    <property type="entry name" value="Galactose-binding domain-like"/>
    <property type="match status" value="1"/>
</dbReference>
<dbReference type="PANTHER" id="PTHR42884:SF14">
    <property type="entry name" value="NEUROENDOCRINE CONVERTASE 1"/>
    <property type="match status" value="1"/>
</dbReference>
<dbReference type="AlphaFoldDB" id="A0A642UZR2"/>
<dbReference type="Pfam" id="PF01483">
    <property type="entry name" value="P_proprotein"/>
    <property type="match status" value="1"/>
</dbReference>
<evidence type="ECO:0000256" key="3">
    <source>
        <dbReference type="ARBA" id="ARBA00022729"/>
    </source>
</evidence>
<dbReference type="PROSITE" id="PS51829">
    <property type="entry name" value="P_HOMO_B"/>
    <property type="match status" value="1"/>
</dbReference>
<dbReference type="InterPro" id="IPR023827">
    <property type="entry name" value="Peptidase_S8_Asp-AS"/>
</dbReference>
<sequence length="621" mass="67918">MVWVHYLVLASTVCTLSPLLVPRSDDVDTGFANPNQAYLRPNVDDDDNPGYEPKPVIDTNPRLNETFNKLKPRLDHALVRRNLPNDPLFSEQWHLSNGIGTNDINVTGVWTNYGILGEGVTVAVVDTGVDANHPDIQPRLNAEGSYNFLEDVDDPTPPGSGDEHGTRCAGIVAAEANDVCGVGVAFRAQLSGIRIFSTATGRSLPARQKARALSYRNDINQVYSCSFGPPDTGYNLSPMEADVQRAIVSSCLDGRDGKGNIYVFAAGNGGRLGDSCNFDGYANSIWTMAIGAIDDKNIMPEWAESCSALMAVSYGAGGIRTTDMGGGCSSTFSGTSASTPMVSGMIALALAANPNLSWRDVFWLVASTAVPINTDDGTWQDTGLGKPYSQKYGFGKVDAGALVDRAISWDNVNPHAWIHSDFDYPENTDSDTDIVRTITITADDVRVSNFGRVEQVTVWIWLRTEVRGETRVMLEGPSGVISELAQERVDDQNSRGFRGWNFTTMQFWGLQAEGEWKLHVKSGADVDLRWWNVNLWGEAASDTNARFDLDRNYTWERNQLLRGRDPSGSVSIVSRISEANTLSFSTSDPSLGQDKSLNGVVARQISWWTQMISSWVMLLLI</sequence>
<evidence type="ECO:0000256" key="6">
    <source>
        <dbReference type="ARBA" id="ARBA00022837"/>
    </source>
</evidence>
<dbReference type="PROSITE" id="PS51892">
    <property type="entry name" value="SUBTILASE"/>
    <property type="match status" value="1"/>
</dbReference>
<dbReference type="VEuPathDB" id="FungiDB:DIURU_000110"/>
<dbReference type="InterPro" id="IPR022398">
    <property type="entry name" value="Peptidase_S8_His-AS"/>
</dbReference>
<feature type="domain" description="P/Homo B" evidence="10">
    <location>
        <begin position="412"/>
        <end position="541"/>
    </location>
</feature>
<dbReference type="GO" id="GO:0000139">
    <property type="term" value="C:Golgi membrane"/>
    <property type="evidence" value="ECO:0007669"/>
    <property type="project" value="TreeGrafter"/>
</dbReference>
<evidence type="ECO:0000256" key="1">
    <source>
        <dbReference type="ARBA" id="ARBA00005325"/>
    </source>
</evidence>
<dbReference type="SUPFAM" id="SSF52743">
    <property type="entry name" value="Subtilisin-like"/>
    <property type="match status" value="1"/>
</dbReference>
<dbReference type="GO" id="GO:0016485">
    <property type="term" value="P:protein processing"/>
    <property type="evidence" value="ECO:0007669"/>
    <property type="project" value="TreeGrafter"/>
</dbReference>
<reference evidence="11 12" key="1">
    <citation type="submission" date="2019-07" db="EMBL/GenBank/DDBJ databases">
        <title>Genome assembly of two rare yeast pathogens: Diutina rugosa and Trichomonascus ciferrii.</title>
        <authorList>
            <person name="Mixao V."/>
            <person name="Saus E."/>
            <person name="Hansen A."/>
            <person name="Lass-Flor C."/>
            <person name="Gabaldon T."/>
        </authorList>
    </citation>
    <scope>NUCLEOTIDE SEQUENCE [LARGE SCALE GENOMIC DNA]</scope>
    <source>
        <strain evidence="11 12">CBS 613</strain>
    </source>
</reference>
<dbReference type="GO" id="GO:0004252">
    <property type="term" value="F:serine-type endopeptidase activity"/>
    <property type="evidence" value="ECO:0007669"/>
    <property type="project" value="UniProtKB-UniRule"/>
</dbReference>
<dbReference type="InterPro" id="IPR000209">
    <property type="entry name" value="Peptidase_S8/S53_dom"/>
</dbReference>
<dbReference type="SUPFAM" id="SSF49785">
    <property type="entry name" value="Galactose-binding domain-like"/>
    <property type="match status" value="1"/>
</dbReference>
<evidence type="ECO:0000256" key="8">
    <source>
        <dbReference type="PROSITE-ProRule" id="PRU01240"/>
    </source>
</evidence>
<feature type="active site" description="Charge relay system" evidence="7 8">
    <location>
        <position position="126"/>
    </location>
</feature>
<dbReference type="Gene3D" id="3.40.50.200">
    <property type="entry name" value="Peptidase S8/S53 domain"/>
    <property type="match status" value="1"/>
</dbReference>
<feature type="active site" description="Charge relay system" evidence="7 8">
    <location>
        <position position="164"/>
    </location>
</feature>
<dbReference type="Proteomes" id="UP000449547">
    <property type="component" value="Unassembled WGS sequence"/>
</dbReference>
<dbReference type="GO" id="GO:0005802">
    <property type="term" value="C:trans-Golgi network"/>
    <property type="evidence" value="ECO:0007669"/>
    <property type="project" value="TreeGrafter"/>
</dbReference>
<dbReference type="PROSITE" id="PS00136">
    <property type="entry name" value="SUBTILASE_ASP"/>
    <property type="match status" value="1"/>
</dbReference>
<dbReference type="InterPro" id="IPR002884">
    <property type="entry name" value="P_dom"/>
</dbReference>
<dbReference type="CDD" id="cd04059">
    <property type="entry name" value="Peptidases_S8_Protein_convertases_Kexins_Furin-like"/>
    <property type="match status" value="1"/>
</dbReference>
<dbReference type="OMA" id="LAKQWHS"/>
<evidence type="ECO:0000256" key="2">
    <source>
        <dbReference type="ARBA" id="ARBA00022670"/>
    </source>
</evidence>
<feature type="active site" description="Charge relay system" evidence="7 8">
    <location>
        <position position="336"/>
    </location>
</feature>
<proteinExistence type="inferred from homology"/>
<keyword evidence="6" id="KW-0106">Calcium</keyword>
<evidence type="ECO:0000256" key="5">
    <source>
        <dbReference type="ARBA" id="ARBA00022825"/>
    </source>
</evidence>
<evidence type="ECO:0000313" key="11">
    <source>
        <dbReference type="EMBL" id="KAA8908567.1"/>
    </source>
</evidence>
<dbReference type="PROSITE" id="PS00137">
    <property type="entry name" value="SUBTILASE_HIS"/>
    <property type="match status" value="1"/>
</dbReference>
<keyword evidence="5 8" id="KW-0720">Serine protease</keyword>
<organism evidence="11 12">
    <name type="scientific">Diutina rugosa</name>
    <name type="common">Yeast</name>
    <name type="synonym">Candida rugosa</name>
    <dbReference type="NCBI Taxonomy" id="5481"/>
    <lineage>
        <taxon>Eukaryota</taxon>
        <taxon>Fungi</taxon>
        <taxon>Dikarya</taxon>
        <taxon>Ascomycota</taxon>
        <taxon>Saccharomycotina</taxon>
        <taxon>Pichiomycetes</taxon>
        <taxon>Debaryomycetaceae</taxon>
        <taxon>Diutina</taxon>
    </lineage>
</organism>
<evidence type="ECO:0000313" key="12">
    <source>
        <dbReference type="Proteomes" id="UP000449547"/>
    </source>
</evidence>
<dbReference type="InterPro" id="IPR034182">
    <property type="entry name" value="Kexin/furin"/>
</dbReference>
<dbReference type="InterPro" id="IPR015500">
    <property type="entry name" value="Peptidase_S8_subtilisin-rel"/>
</dbReference>
<evidence type="ECO:0000256" key="7">
    <source>
        <dbReference type="PIRSR" id="PIRSR615500-1"/>
    </source>
</evidence>
<feature type="chain" id="PRO_5024802838" description="P/Homo B domain-containing protein" evidence="9">
    <location>
        <begin position="16"/>
        <end position="621"/>
    </location>
</feature>
<dbReference type="RefSeq" id="XP_034015055.1">
    <property type="nucleotide sequence ID" value="XM_034153607.1"/>
</dbReference>
<keyword evidence="2 8" id="KW-0645">Protease</keyword>
<evidence type="ECO:0000259" key="10">
    <source>
        <dbReference type="PROSITE" id="PS51829"/>
    </source>
</evidence>
<dbReference type="InterPro" id="IPR036852">
    <property type="entry name" value="Peptidase_S8/S53_dom_sf"/>
</dbReference>
<gene>
    <name evidence="11" type="ORF">DIURU_000110</name>
</gene>